<dbReference type="PANTHER" id="PTHR45138:SF9">
    <property type="entry name" value="DIGUANYLATE CYCLASE DGCM-RELATED"/>
    <property type="match status" value="1"/>
</dbReference>
<dbReference type="Pfam" id="PF00990">
    <property type="entry name" value="GGDEF"/>
    <property type="match status" value="1"/>
</dbReference>
<evidence type="ECO:0000259" key="6">
    <source>
        <dbReference type="PROSITE" id="PS50887"/>
    </source>
</evidence>
<sequence>MNKFQRNVLKTLSHTPIAFILFGIVSFLITACILLNTQRKNWQEEKRYFDNIIQIYESFNNGNGLVESDHSYKNGESLFSRVIILSFRSNDVVKECIHRLSSFDITLSEKSIARVCQSKLPTVGELNKEDQLTSVLPLLSSTDDLVGIRIRFATLSGPPVFRSVFSSLSSLVALLSISLFGAFLGTMLALLIKKYLIELPAIARYDDLTGCLRRDAFYHAANKVMRNATQQRQPLCVLLIDLDHFKKINDTLGHAAGDETLKDVADVTRNYFRRGDILGRLGGDEFAVILPNTTLDNAYRVSERIRLAIHEMTYDKLSKRHLSVSIGLVEYAAGEETLEQVINRADIKLYAAKKSRNRVEK</sequence>
<evidence type="ECO:0000313" key="7">
    <source>
        <dbReference type="EMBL" id="SEA41663.1"/>
    </source>
</evidence>
<evidence type="ECO:0000256" key="2">
    <source>
        <dbReference type="ARBA" id="ARBA00004665"/>
    </source>
</evidence>
<dbReference type="Gene3D" id="3.30.70.270">
    <property type="match status" value="1"/>
</dbReference>
<protein>
    <recommendedName>
        <fullName evidence="3">diguanylate cyclase</fullName>
        <ecNumber evidence="3">2.7.7.65</ecNumber>
    </recommendedName>
</protein>
<evidence type="ECO:0000256" key="3">
    <source>
        <dbReference type="ARBA" id="ARBA00012528"/>
    </source>
</evidence>
<dbReference type="PROSITE" id="PS51257">
    <property type="entry name" value="PROKAR_LIPOPROTEIN"/>
    <property type="match status" value="1"/>
</dbReference>
<dbReference type="PROSITE" id="PS50887">
    <property type="entry name" value="GGDEF"/>
    <property type="match status" value="1"/>
</dbReference>
<dbReference type="AlphaFoldDB" id="A0A1H4B0J9"/>
<organism evidence="7 8">
    <name type="scientific">Lonsdalea quercina</name>
    <dbReference type="NCBI Taxonomy" id="71657"/>
    <lineage>
        <taxon>Bacteria</taxon>
        <taxon>Pseudomonadati</taxon>
        <taxon>Pseudomonadota</taxon>
        <taxon>Gammaproteobacteria</taxon>
        <taxon>Enterobacterales</taxon>
        <taxon>Pectobacteriaceae</taxon>
        <taxon>Lonsdalea</taxon>
    </lineage>
</organism>
<keyword evidence="5" id="KW-0812">Transmembrane</keyword>
<dbReference type="GO" id="GO:0052621">
    <property type="term" value="F:diguanylate cyclase activity"/>
    <property type="evidence" value="ECO:0007669"/>
    <property type="project" value="UniProtKB-EC"/>
</dbReference>
<dbReference type="InterPro" id="IPR043128">
    <property type="entry name" value="Rev_trsase/Diguanyl_cyclase"/>
</dbReference>
<evidence type="ECO:0000313" key="8">
    <source>
        <dbReference type="Proteomes" id="UP000187280"/>
    </source>
</evidence>
<dbReference type="eggNOG" id="COG3706">
    <property type="taxonomic scope" value="Bacteria"/>
</dbReference>
<name>A0A1H4B0J9_9GAMM</name>
<evidence type="ECO:0000256" key="5">
    <source>
        <dbReference type="SAM" id="Phobius"/>
    </source>
</evidence>
<dbReference type="EC" id="2.7.7.65" evidence="3"/>
<dbReference type="SMART" id="SM00267">
    <property type="entry name" value="GGDEF"/>
    <property type="match status" value="1"/>
</dbReference>
<dbReference type="STRING" id="71657.SAMN02982996_01606"/>
<dbReference type="CDD" id="cd01949">
    <property type="entry name" value="GGDEF"/>
    <property type="match status" value="1"/>
</dbReference>
<evidence type="ECO:0000256" key="1">
    <source>
        <dbReference type="ARBA" id="ARBA00001946"/>
    </source>
</evidence>
<comment type="pathway">
    <text evidence="2">Purine metabolism; 3',5'-cyclic di-GMP biosynthesis.</text>
</comment>
<gene>
    <name evidence="7" type="ORF">SAMN02982996_01606</name>
</gene>
<dbReference type="RefSeq" id="WP_026741650.1">
    <property type="nucleotide sequence ID" value="NZ_FNQS01000004.1"/>
</dbReference>
<dbReference type="GeneID" id="97764490"/>
<feature type="transmembrane region" description="Helical" evidence="5">
    <location>
        <begin position="171"/>
        <end position="192"/>
    </location>
</feature>
<feature type="transmembrane region" description="Helical" evidence="5">
    <location>
        <begin position="17"/>
        <end position="37"/>
    </location>
</feature>
<dbReference type="NCBIfam" id="TIGR00254">
    <property type="entry name" value="GGDEF"/>
    <property type="match status" value="1"/>
</dbReference>
<dbReference type="FunFam" id="3.30.70.270:FF:000001">
    <property type="entry name" value="Diguanylate cyclase domain protein"/>
    <property type="match status" value="1"/>
</dbReference>
<dbReference type="Proteomes" id="UP000187280">
    <property type="component" value="Unassembled WGS sequence"/>
</dbReference>
<comment type="cofactor">
    <cofactor evidence="1">
        <name>Mg(2+)</name>
        <dbReference type="ChEBI" id="CHEBI:18420"/>
    </cofactor>
</comment>
<dbReference type="EMBL" id="FNQS01000004">
    <property type="protein sequence ID" value="SEA41663.1"/>
    <property type="molecule type" value="Genomic_DNA"/>
</dbReference>
<dbReference type="SUPFAM" id="SSF55073">
    <property type="entry name" value="Nucleotide cyclase"/>
    <property type="match status" value="1"/>
</dbReference>
<keyword evidence="8" id="KW-1185">Reference proteome</keyword>
<reference evidence="7 8" key="1">
    <citation type="submission" date="2016-10" db="EMBL/GenBank/DDBJ databases">
        <authorList>
            <person name="de Groot N.N."/>
        </authorList>
    </citation>
    <scope>NUCLEOTIDE SEQUENCE [LARGE SCALE GENOMIC DNA]</scope>
    <source>
        <strain evidence="7 8">ATCC 29281</strain>
    </source>
</reference>
<accession>A0A1H4B0J9</accession>
<dbReference type="PANTHER" id="PTHR45138">
    <property type="entry name" value="REGULATORY COMPONENTS OF SENSORY TRANSDUCTION SYSTEM"/>
    <property type="match status" value="1"/>
</dbReference>
<keyword evidence="5" id="KW-0472">Membrane</keyword>
<feature type="domain" description="GGDEF" evidence="6">
    <location>
        <begin position="233"/>
        <end position="361"/>
    </location>
</feature>
<dbReference type="InterPro" id="IPR029787">
    <property type="entry name" value="Nucleotide_cyclase"/>
</dbReference>
<keyword evidence="5" id="KW-1133">Transmembrane helix</keyword>
<evidence type="ECO:0000256" key="4">
    <source>
        <dbReference type="ARBA" id="ARBA00034247"/>
    </source>
</evidence>
<proteinExistence type="predicted"/>
<dbReference type="InterPro" id="IPR050469">
    <property type="entry name" value="Diguanylate_Cyclase"/>
</dbReference>
<dbReference type="InterPro" id="IPR000160">
    <property type="entry name" value="GGDEF_dom"/>
</dbReference>
<comment type="catalytic activity">
    <reaction evidence="4">
        <text>2 GTP = 3',3'-c-di-GMP + 2 diphosphate</text>
        <dbReference type="Rhea" id="RHEA:24898"/>
        <dbReference type="ChEBI" id="CHEBI:33019"/>
        <dbReference type="ChEBI" id="CHEBI:37565"/>
        <dbReference type="ChEBI" id="CHEBI:58805"/>
        <dbReference type="EC" id="2.7.7.65"/>
    </reaction>
</comment>